<evidence type="ECO:0000313" key="12">
    <source>
        <dbReference type="Proteomes" id="UP000005222"/>
    </source>
</evidence>
<dbReference type="AlphaFoldDB" id="G8YQS8"/>
<dbReference type="OrthoDB" id="17678at2759"/>
<evidence type="ECO:0000256" key="8">
    <source>
        <dbReference type="ARBA" id="ARBA00023136"/>
    </source>
</evidence>
<dbReference type="PANTHER" id="PTHR31068:SF0">
    <property type="entry name" value="MITOCHONDRIAL DISTRIBUTION AND MORPHOLOGY PROTEIN 31"/>
    <property type="match status" value="1"/>
</dbReference>
<keyword evidence="5" id="KW-0809">Transit peptide</keyword>
<comment type="similarity">
    <text evidence="2">Belongs to the MDM31/MDM32 family.</text>
</comment>
<comment type="subcellular location">
    <subcellularLocation>
        <location evidence="1">Mitochondrion inner membrane</location>
    </subcellularLocation>
</comment>
<keyword evidence="12" id="KW-1185">Reference proteome</keyword>
<dbReference type="GO" id="GO:0000001">
    <property type="term" value="P:mitochondrion inheritance"/>
    <property type="evidence" value="ECO:0007669"/>
    <property type="project" value="InterPro"/>
</dbReference>
<dbReference type="HOGENOM" id="CLU_016236_2_1_1"/>
<evidence type="ECO:0000256" key="2">
    <source>
        <dbReference type="ARBA" id="ARBA00005687"/>
    </source>
</evidence>
<dbReference type="InterPro" id="IPR012571">
    <property type="entry name" value="Mdm31/Mdm32"/>
</dbReference>
<dbReference type="OMA" id="FAKEMVG"/>
<evidence type="ECO:0000256" key="3">
    <source>
        <dbReference type="ARBA" id="ARBA00022692"/>
    </source>
</evidence>
<evidence type="ECO:0000256" key="9">
    <source>
        <dbReference type="ARBA" id="ARBA00025191"/>
    </source>
</evidence>
<comment type="function">
    <text evidence="9">Involved in the organization of the mitochondrial membranes and the global structure of the mitochondria. Also required for mitochondrial distribution and mobility as well as for the maintenance of mitochondrial DNA nucleoids structures.</text>
</comment>
<dbReference type="Pfam" id="PF08118">
    <property type="entry name" value="MDM31_MDM32"/>
    <property type="match status" value="2"/>
</dbReference>
<dbReference type="InParanoid" id="G8YQS8"/>
<organism evidence="11 12">
    <name type="scientific">Pichia sorbitophila (strain ATCC MYA-4447 / BCRC 22081 / CBS 7064 / NBRC 10061 / NRRL Y-12695)</name>
    <name type="common">Hybrid yeast</name>
    <dbReference type="NCBI Taxonomy" id="559304"/>
    <lineage>
        <taxon>Eukaryota</taxon>
        <taxon>Fungi</taxon>
        <taxon>Dikarya</taxon>
        <taxon>Ascomycota</taxon>
        <taxon>Saccharomycotina</taxon>
        <taxon>Pichiomycetes</taxon>
        <taxon>Debaryomycetaceae</taxon>
        <taxon>Millerozyma</taxon>
    </lineage>
</organism>
<keyword evidence="8" id="KW-0472">Membrane</keyword>
<dbReference type="GO" id="GO:0005743">
    <property type="term" value="C:mitochondrial inner membrane"/>
    <property type="evidence" value="ECO:0007669"/>
    <property type="project" value="UniProtKB-SubCell"/>
</dbReference>
<dbReference type="Proteomes" id="UP000005222">
    <property type="component" value="Chromosome D"/>
</dbReference>
<keyword evidence="7" id="KW-0496">Mitochondrion</keyword>
<evidence type="ECO:0000313" key="11">
    <source>
        <dbReference type="EMBL" id="CCE79013.1"/>
    </source>
</evidence>
<reference evidence="12" key="2">
    <citation type="journal article" date="2012" name="G3 (Bethesda)">
        <title>Pichia sorbitophila, an interspecies yeast hybrid reveals early steps of genome resolution following polyploidization.</title>
        <authorList>
            <person name="Leh Louis V."/>
            <person name="Despons L."/>
            <person name="Friedrich A."/>
            <person name="Martin T."/>
            <person name="Durrens P."/>
            <person name="Casaregola S."/>
            <person name="Neuveglise C."/>
            <person name="Fairhead C."/>
            <person name="Marck C."/>
            <person name="Cruz J.A."/>
            <person name="Straub M.L."/>
            <person name="Kugler V."/>
            <person name="Sacerdot C."/>
            <person name="Uzunov Z."/>
            <person name="Thierry A."/>
            <person name="Weiss S."/>
            <person name="Bleykasten C."/>
            <person name="De Montigny J."/>
            <person name="Jacques N."/>
            <person name="Jung P."/>
            <person name="Lemaire M."/>
            <person name="Mallet S."/>
            <person name="Morel G."/>
            <person name="Richard G.F."/>
            <person name="Sarkar A."/>
            <person name="Savel G."/>
            <person name="Schacherer J."/>
            <person name="Seret M.L."/>
            <person name="Talla E."/>
            <person name="Samson G."/>
            <person name="Jubin C."/>
            <person name="Poulain J."/>
            <person name="Vacherie B."/>
            <person name="Barbe V."/>
            <person name="Pelletier E."/>
            <person name="Sherman D.J."/>
            <person name="Westhof E."/>
            <person name="Weissenbach J."/>
            <person name="Baret P.V."/>
            <person name="Wincker P."/>
            <person name="Gaillardin C."/>
            <person name="Dujon B."/>
            <person name="Souciet J.L."/>
        </authorList>
    </citation>
    <scope>NUCLEOTIDE SEQUENCE [LARGE SCALE GENOMIC DNA]</scope>
    <source>
        <strain evidence="12">ATCC MYA-4447 / BCRC 22081 / CBS 7064 / NBRC 10061 / NRRL Y-12695</strain>
    </source>
</reference>
<keyword evidence="4" id="KW-0999">Mitochondrion inner membrane</keyword>
<keyword evidence="3" id="KW-0812">Transmembrane</keyword>
<reference evidence="11" key="1">
    <citation type="submission" date="2011-10" db="EMBL/GenBank/DDBJ databases">
        <authorList>
            <person name="Genoscope - CEA"/>
        </authorList>
    </citation>
    <scope>NUCLEOTIDE SEQUENCE</scope>
</reference>
<dbReference type="PANTHER" id="PTHR31068">
    <property type="entry name" value="MITOCHONDRIAL DISTRIBUTION AND MORPHOLOGY PROTEIN 31"/>
    <property type="match status" value="1"/>
</dbReference>
<evidence type="ECO:0000313" key="10">
    <source>
        <dbReference type="EMBL" id="CCE78427.1"/>
    </source>
</evidence>
<evidence type="ECO:0000256" key="4">
    <source>
        <dbReference type="ARBA" id="ARBA00022792"/>
    </source>
</evidence>
<name>G8YQS8_PICSO</name>
<keyword evidence="6" id="KW-1133">Transmembrane helix</keyword>
<sequence>MLVNRAIGLSRTKRAAFIDKKVSILRATLGSSRKANGLLASSFPTRTIPSSLHFLHTSSLLRNNMDSRNHGPGGKVSKETLLASASSITSKLLVHIKWPLMRNNRPFSVDDFSAFLSWLMMGNILWIILGTTTFGLTTMYMVYAYDNIKGSVCDPEYDEKSGKRSIDRSTLASLTNKILSSGLGFQFEFEKGFVLPEMIDGKLRFSNLNVYYKNLITDNEENLDGEFVNFSGNINSMDISLSFRKWYEGRGLIEDVEIHGLKGNVLKGTNRMVDVIEEPTFTSSSVRNGGFADEEYTQVSENNDLIGTGNQRQLLFSPSYELSNFKLRDSHIEIYEEENEIPLRISIFNCDLPRLRGSQVLFDFLNSTSISGAINESLFTLYKRQNFNNSKGDGKVVRFTLNGINLGNITASSPKSRLNWIVNGKSEITTDITLPQLGDTESNFAVNTEYNRISQIFSQLLHEMISTPCEDKESNKASRYDSNLLKGALTAIYQTFTNDDQHVRDYNSNEKSSQYMMINVAIKFRDLKASLPSELPVAASSSVPFISLQNLRSLISYTNEISATRDSPITVKSTVIHKINDMNDLNDLYHNKILDEIVSDIYEELLRMVELEEQRIIKERSSLWSHSLSSQLLLLGLGVLA</sequence>
<evidence type="ECO:0000256" key="5">
    <source>
        <dbReference type="ARBA" id="ARBA00022946"/>
    </source>
</evidence>
<proteinExistence type="inferred from homology"/>
<dbReference type="Proteomes" id="UP000005222">
    <property type="component" value="Chromosome C"/>
</dbReference>
<dbReference type="EMBL" id="FO082056">
    <property type="protein sequence ID" value="CCE79013.1"/>
    <property type="molecule type" value="Genomic_DNA"/>
</dbReference>
<protein>
    <submittedName>
        <fullName evidence="11">Piso0_001050 protein</fullName>
    </submittedName>
</protein>
<dbReference type="EMBL" id="FO082057">
    <property type="protein sequence ID" value="CCE78427.1"/>
    <property type="molecule type" value="Genomic_DNA"/>
</dbReference>
<dbReference type="eggNOG" id="ENOG502QQU5">
    <property type="taxonomic scope" value="Eukaryota"/>
</dbReference>
<gene>
    <name evidence="11" type="primary">Piso0_001050</name>
    <name evidence="10" type="ORF">GNLVRS01_PISO0C09792g</name>
    <name evidence="11" type="ORF">GNLVRS01_PISO0D09859g</name>
</gene>
<evidence type="ECO:0000256" key="7">
    <source>
        <dbReference type="ARBA" id="ARBA00023128"/>
    </source>
</evidence>
<dbReference type="GO" id="GO:0007005">
    <property type="term" value="P:mitochondrion organization"/>
    <property type="evidence" value="ECO:0007669"/>
    <property type="project" value="InterPro"/>
</dbReference>
<accession>G8YQS8</accession>
<evidence type="ECO:0000256" key="1">
    <source>
        <dbReference type="ARBA" id="ARBA00004273"/>
    </source>
</evidence>
<evidence type="ECO:0000256" key="6">
    <source>
        <dbReference type="ARBA" id="ARBA00022989"/>
    </source>
</evidence>